<keyword evidence="3" id="KW-0378">Hydrolase</keyword>
<dbReference type="SUPFAM" id="SSF52540">
    <property type="entry name" value="P-loop containing nucleoside triphosphate hydrolases"/>
    <property type="match status" value="1"/>
</dbReference>
<dbReference type="Proteomes" id="UP000807716">
    <property type="component" value="Unassembled WGS sequence"/>
</dbReference>
<keyword evidence="3" id="KW-0067">ATP-binding</keyword>
<dbReference type="AlphaFoldDB" id="A0A9P6PL14"/>
<dbReference type="OrthoDB" id="10261556at2759"/>
<keyword evidence="3" id="KW-0347">Helicase</keyword>
<proteinExistence type="inferred from homology"/>
<dbReference type="Gene3D" id="3.40.50.300">
    <property type="entry name" value="P-loop containing nucleotide triphosphate hydrolases"/>
    <property type="match status" value="2"/>
</dbReference>
<feature type="domain" description="Helicase ATP-binding" evidence="2">
    <location>
        <begin position="1"/>
        <end position="127"/>
    </location>
</feature>
<dbReference type="GO" id="GO:0043138">
    <property type="term" value="F:3'-5' DNA helicase activity"/>
    <property type="evidence" value="ECO:0007669"/>
    <property type="project" value="TreeGrafter"/>
</dbReference>
<reference evidence="3" key="1">
    <citation type="journal article" date="2020" name="Fungal Divers.">
        <title>Resolving the Mortierellaceae phylogeny through synthesis of multi-gene phylogenetics and phylogenomics.</title>
        <authorList>
            <person name="Vandepol N."/>
            <person name="Liber J."/>
            <person name="Desiro A."/>
            <person name="Na H."/>
            <person name="Kennedy M."/>
            <person name="Barry K."/>
            <person name="Grigoriev I.V."/>
            <person name="Miller A.N."/>
            <person name="O'Donnell K."/>
            <person name="Stajich J.E."/>
            <person name="Bonito G."/>
        </authorList>
    </citation>
    <scope>NUCLEOTIDE SEQUENCE</scope>
    <source>
        <strain evidence="3">BC1065</strain>
    </source>
</reference>
<dbReference type="Pfam" id="PF00270">
    <property type="entry name" value="DEAD"/>
    <property type="match status" value="1"/>
</dbReference>
<dbReference type="InterPro" id="IPR027417">
    <property type="entry name" value="P-loop_NTPase"/>
</dbReference>
<dbReference type="GO" id="GO:0005694">
    <property type="term" value="C:chromosome"/>
    <property type="evidence" value="ECO:0007669"/>
    <property type="project" value="TreeGrafter"/>
</dbReference>
<dbReference type="PROSITE" id="PS51192">
    <property type="entry name" value="HELICASE_ATP_BIND_1"/>
    <property type="match status" value="1"/>
</dbReference>
<dbReference type="GO" id="GO:0000724">
    <property type="term" value="P:double-strand break repair via homologous recombination"/>
    <property type="evidence" value="ECO:0007669"/>
    <property type="project" value="TreeGrafter"/>
</dbReference>
<dbReference type="GO" id="GO:0003676">
    <property type="term" value="F:nucleic acid binding"/>
    <property type="evidence" value="ECO:0007669"/>
    <property type="project" value="InterPro"/>
</dbReference>
<dbReference type="GO" id="GO:0005524">
    <property type="term" value="F:ATP binding"/>
    <property type="evidence" value="ECO:0007669"/>
    <property type="project" value="InterPro"/>
</dbReference>
<dbReference type="GO" id="GO:0009378">
    <property type="term" value="F:four-way junction helicase activity"/>
    <property type="evidence" value="ECO:0007669"/>
    <property type="project" value="TreeGrafter"/>
</dbReference>
<evidence type="ECO:0000313" key="4">
    <source>
        <dbReference type="Proteomes" id="UP000807716"/>
    </source>
</evidence>
<comment type="similarity">
    <text evidence="1">Belongs to the helicase family. RecQ subfamily.</text>
</comment>
<dbReference type="PANTHER" id="PTHR13710:SF108">
    <property type="entry name" value="ATP-DEPENDENT DNA HELICASE Q4"/>
    <property type="match status" value="1"/>
</dbReference>
<comment type="caution">
    <text evidence="3">The sequence shown here is derived from an EMBL/GenBank/DDBJ whole genome shotgun (WGS) entry which is preliminary data.</text>
</comment>
<gene>
    <name evidence="3" type="primary">SGS1_1</name>
    <name evidence="3" type="ORF">DFQ27_001296</name>
</gene>
<evidence type="ECO:0000259" key="2">
    <source>
        <dbReference type="PROSITE" id="PS51192"/>
    </source>
</evidence>
<keyword evidence="4" id="KW-1185">Reference proteome</keyword>
<dbReference type="InterPro" id="IPR014001">
    <property type="entry name" value="Helicase_ATP-bd"/>
</dbReference>
<evidence type="ECO:0000256" key="1">
    <source>
        <dbReference type="ARBA" id="ARBA00005446"/>
    </source>
</evidence>
<accession>A0A9P6PL14</accession>
<dbReference type="EMBL" id="JAAAJB010001419">
    <property type="protein sequence ID" value="KAG0248004.1"/>
    <property type="molecule type" value="Genomic_DNA"/>
</dbReference>
<sequence>MEQHQRTLDNLGVPNVVFNQESPLLHESLQALENGHIRAIIATPEFVFLNKKFKTLWDSTSWHSRLMAVVIDEAHCVINWGDSFRPFYSRVGELRTLASAPLISVSATLSPRDVRELTDKLHLDGDASMVVNVGNNRPNVYLEVRKLPHASVEGLQFLLDFAKTIIYVDQRMMTVKILFYLWSLKPAETEKVAVYHSLMSPEYKSAVMRRFIEGDIK</sequence>
<dbReference type="GO" id="GO:0005634">
    <property type="term" value="C:nucleus"/>
    <property type="evidence" value="ECO:0007669"/>
    <property type="project" value="TreeGrafter"/>
</dbReference>
<dbReference type="PANTHER" id="PTHR13710">
    <property type="entry name" value="DNA HELICASE RECQ FAMILY MEMBER"/>
    <property type="match status" value="1"/>
</dbReference>
<evidence type="ECO:0000313" key="3">
    <source>
        <dbReference type="EMBL" id="KAG0248004.1"/>
    </source>
</evidence>
<dbReference type="InterPro" id="IPR011545">
    <property type="entry name" value="DEAD/DEAH_box_helicase_dom"/>
</dbReference>
<protein>
    <submittedName>
        <fullName evidence="3">ATP-dependent DNA helicase sgs1</fullName>
    </submittedName>
</protein>
<keyword evidence="3" id="KW-0547">Nucleotide-binding</keyword>
<dbReference type="GO" id="GO:0005737">
    <property type="term" value="C:cytoplasm"/>
    <property type="evidence" value="ECO:0007669"/>
    <property type="project" value="TreeGrafter"/>
</dbReference>
<feature type="non-terminal residue" evidence="3">
    <location>
        <position position="1"/>
    </location>
</feature>
<name>A0A9P6PL14_9FUNG</name>
<organism evidence="3 4">
    <name type="scientific">Actinomortierella ambigua</name>
    <dbReference type="NCBI Taxonomy" id="1343610"/>
    <lineage>
        <taxon>Eukaryota</taxon>
        <taxon>Fungi</taxon>
        <taxon>Fungi incertae sedis</taxon>
        <taxon>Mucoromycota</taxon>
        <taxon>Mortierellomycotina</taxon>
        <taxon>Mortierellomycetes</taxon>
        <taxon>Mortierellales</taxon>
        <taxon>Mortierellaceae</taxon>
        <taxon>Actinomortierella</taxon>
    </lineage>
</organism>